<organism evidence="1 2">
    <name type="scientific">Variovorax defluvii</name>
    <dbReference type="NCBI Taxonomy" id="913761"/>
    <lineage>
        <taxon>Bacteria</taxon>
        <taxon>Pseudomonadati</taxon>
        <taxon>Pseudomonadota</taxon>
        <taxon>Betaproteobacteria</taxon>
        <taxon>Burkholderiales</taxon>
        <taxon>Comamonadaceae</taxon>
        <taxon>Variovorax</taxon>
    </lineage>
</organism>
<dbReference type="Gene3D" id="1.25.40.10">
    <property type="entry name" value="Tetratricopeptide repeat domain"/>
    <property type="match status" value="1"/>
</dbReference>
<name>A0ABP8HU04_9BURK</name>
<keyword evidence="2" id="KW-1185">Reference proteome</keyword>
<dbReference type="SMART" id="SM00028">
    <property type="entry name" value="TPR"/>
    <property type="match status" value="2"/>
</dbReference>
<accession>A0ABP8HU04</accession>
<protein>
    <recommendedName>
        <fullName evidence="3">Tetratricopeptide repeat protein</fullName>
    </recommendedName>
</protein>
<dbReference type="InterPro" id="IPR019734">
    <property type="entry name" value="TPR_rpt"/>
</dbReference>
<dbReference type="EMBL" id="BAABGJ010000027">
    <property type="protein sequence ID" value="GAA4344416.1"/>
    <property type="molecule type" value="Genomic_DNA"/>
</dbReference>
<dbReference type="SUPFAM" id="SSF48452">
    <property type="entry name" value="TPR-like"/>
    <property type="match status" value="1"/>
</dbReference>
<sequence length="129" mass="14026">MDFDLSKLSSEVEQLCEQGDFRSALPLSLQLFVQDHREPSAAFLLGSCLQRLDQPGLALAAFVQCTELEGELPTPAPLLRTGECLAALQMPQEAVAAFDRAVDLARSRPQDGDIQSMAAAKADVLRRNL</sequence>
<comment type="caution">
    <text evidence="1">The sequence shown here is derived from an EMBL/GenBank/DDBJ whole genome shotgun (WGS) entry which is preliminary data.</text>
</comment>
<dbReference type="Proteomes" id="UP001500975">
    <property type="component" value="Unassembled WGS sequence"/>
</dbReference>
<evidence type="ECO:0000313" key="1">
    <source>
        <dbReference type="EMBL" id="GAA4344416.1"/>
    </source>
</evidence>
<evidence type="ECO:0000313" key="2">
    <source>
        <dbReference type="Proteomes" id="UP001500975"/>
    </source>
</evidence>
<reference evidence="2" key="1">
    <citation type="journal article" date="2019" name="Int. J. Syst. Evol. Microbiol.">
        <title>The Global Catalogue of Microorganisms (GCM) 10K type strain sequencing project: providing services to taxonomists for standard genome sequencing and annotation.</title>
        <authorList>
            <consortium name="The Broad Institute Genomics Platform"/>
            <consortium name="The Broad Institute Genome Sequencing Center for Infectious Disease"/>
            <person name="Wu L."/>
            <person name="Ma J."/>
        </authorList>
    </citation>
    <scope>NUCLEOTIDE SEQUENCE [LARGE SCALE GENOMIC DNA]</scope>
    <source>
        <strain evidence="2">JCM 17804</strain>
    </source>
</reference>
<evidence type="ECO:0008006" key="3">
    <source>
        <dbReference type="Google" id="ProtNLM"/>
    </source>
</evidence>
<dbReference type="InterPro" id="IPR011990">
    <property type="entry name" value="TPR-like_helical_dom_sf"/>
</dbReference>
<proteinExistence type="predicted"/>
<gene>
    <name evidence="1" type="ORF">GCM10023165_27540</name>
</gene>